<dbReference type="InterPro" id="IPR011701">
    <property type="entry name" value="MFS"/>
</dbReference>
<name>A0AA38H9M1_9TREE</name>
<feature type="transmembrane region" description="Helical" evidence="6">
    <location>
        <begin position="34"/>
        <end position="62"/>
    </location>
</feature>
<evidence type="ECO:0000313" key="8">
    <source>
        <dbReference type="EMBL" id="KAI9635034.1"/>
    </source>
</evidence>
<dbReference type="SUPFAM" id="SSF103473">
    <property type="entry name" value="MFS general substrate transporter"/>
    <property type="match status" value="1"/>
</dbReference>
<dbReference type="PANTHER" id="PTHR42718:SF9">
    <property type="entry name" value="MAJOR FACILITATOR SUPERFAMILY MULTIDRUG TRANSPORTER MFSC"/>
    <property type="match status" value="1"/>
</dbReference>
<sequence>MCVTRALSGLGLAIASPAAFGIIGVNIRQEPARTIVFAAFGLGNPMGAAFGCIIAGVMSSIGQGSWSYLFYLLAGAAIVLLVIAYFVVPPDPPSVSGKDLRIDWIGGALVTASVCLFTFSLTESGVASEGWKAPRK</sequence>
<dbReference type="InterPro" id="IPR020846">
    <property type="entry name" value="MFS_dom"/>
</dbReference>
<keyword evidence="3 6" id="KW-0812">Transmembrane</keyword>
<gene>
    <name evidence="8" type="ORF">MKK02DRAFT_43710</name>
</gene>
<dbReference type="GO" id="GO:0022857">
    <property type="term" value="F:transmembrane transporter activity"/>
    <property type="evidence" value="ECO:0007669"/>
    <property type="project" value="InterPro"/>
</dbReference>
<evidence type="ECO:0000313" key="9">
    <source>
        <dbReference type="Proteomes" id="UP001164286"/>
    </source>
</evidence>
<dbReference type="Pfam" id="PF07690">
    <property type="entry name" value="MFS_1"/>
    <property type="match status" value="1"/>
</dbReference>
<feature type="transmembrane region" description="Helical" evidence="6">
    <location>
        <begin position="6"/>
        <end position="27"/>
    </location>
</feature>
<keyword evidence="4 6" id="KW-1133">Transmembrane helix</keyword>
<comment type="subcellular location">
    <subcellularLocation>
        <location evidence="1">Membrane</location>
        <topology evidence="1">Multi-pass membrane protein</topology>
    </subcellularLocation>
</comment>
<comment type="caution">
    <text evidence="8">The sequence shown here is derived from an EMBL/GenBank/DDBJ whole genome shotgun (WGS) entry which is preliminary data.</text>
</comment>
<organism evidence="8 9">
    <name type="scientific">Dioszegia hungarica</name>
    <dbReference type="NCBI Taxonomy" id="4972"/>
    <lineage>
        <taxon>Eukaryota</taxon>
        <taxon>Fungi</taxon>
        <taxon>Dikarya</taxon>
        <taxon>Basidiomycota</taxon>
        <taxon>Agaricomycotina</taxon>
        <taxon>Tremellomycetes</taxon>
        <taxon>Tremellales</taxon>
        <taxon>Bulleribasidiaceae</taxon>
        <taxon>Dioszegia</taxon>
    </lineage>
</organism>
<evidence type="ECO:0000256" key="2">
    <source>
        <dbReference type="ARBA" id="ARBA00022448"/>
    </source>
</evidence>
<dbReference type="EMBL" id="JAKWFO010000005">
    <property type="protein sequence ID" value="KAI9635034.1"/>
    <property type="molecule type" value="Genomic_DNA"/>
</dbReference>
<dbReference type="InterPro" id="IPR036259">
    <property type="entry name" value="MFS_trans_sf"/>
</dbReference>
<dbReference type="PROSITE" id="PS50850">
    <property type="entry name" value="MFS"/>
    <property type="match status" value="1"/>
</dbReference>
<evidence type="ECO:0000256" key="1">
    <source>
        <dbReference type="ARBA" id="ARBA00004141"/>
    </source>
</evidence>
<keyword evidence="9" id="KW-1185">Reference proteome</keyword>
<dbReference type="GO" id="GO:0016020">
    <property type="term" value="C:membrane"/>
    <property type="evidence" value="ECO:0007669"/>
    <property type="project" value="UniProtKB-SubCell"/>
</dbReference>
<feature type="transmembrane region" description="Helical" evidence="6">
    <location>
        <begin position="100"/>
        <end position="121"/>
    </location>
</feature>
<dbReference type="Proteomes" id="UP001164286">
    <property type="component" value="Unassembled WGS sequence"/>
</dbReference>
<dbReference type="Gene3D" id="1.20.1250.20">
    <property type="entry name" value="MFS general substrate transporter like domains"/>
    <property type="match status" value="1"/>
</dbReference>
<dbReference type="PANTHER" id="PTHR42718">
    <property type="entry name" value="MAJOR FACILITATOR SUPERFAMILY MULTIDRUG TRANSPORTER MFSC"/>
    <property type="match status" value="1"/>
</dbReference>
<evidence type="ECO:0000256" key="6">
    <source>
        <dbReference type="SAM" id="Phobius"/>
    </source>
</evidence>
<evidence type="ECO:0000256" key="4">
    <source>
        <dbReference type="ARBA" id="ARBA00022989"/>
    </source>
</evidence>
<feature type="transmembrane region" description="Helical" evidence="6">
    <location>
        <begin position="68"/>
        <end position="88"/>
    </location>
</feature>
<keyword evidence="5 6" id="KW-0472">Membrane</keyword>
<dbReference type="GeneID" id="77731774"/>
<evidence type="ECO:0000256" key="3">
    <source>
        <dbReference type="ARBA" id="ARBA00022692"/>
    </source>
</evidence>
<evidence type="ECO:0000256" key="5">
    <source>
        <dbReference type="ARBA" id="ARBA00023136"/>
    </source>
</evidence>
<protein>
    <recommendedName>
        <fullName evidence="7">Major facilitator superfamily (MFS) profile domain-containing protein</fullName>
    </recommendedName>
</protein>
<proteinExistence type="predicted"/>
<reference evidence="8" key="1">
    <citation type="journal article" date="2022" name="G3 (Bethesda)">
        <title>High quality genome of the basidiomycete yeast Dioszegia hungarica PDD-24b-2 isolated from cloud water.</title>
        <authorList>
            <person name="Jarrige D."/>
            <person name="Haridas S."/>
            <person name="Bleykasten-Grosshans C."/>
            <person name="Joly M."/>
            <person name="Nadalig T."/>
            <person name="Sancelme M."/>
            <person name="Vuilleumier S."/>
            <person name="Grigoriev I.V."/>
            <person name="Amato P."/>
            <person name="Bringel F."/>
        </authorList>
    </citation>
    <scope>NUCLEOTIDE SEQUENCE</scope>
    <source>
        <strain evidence="8">PDD-24b-2</strain>
    </source>
</reference>
<feature type="domain" description="Major facilitator superfamily (MFS) profile" evidence="7">
    <location>
        <begin position="1"/>
        <end position="136"/>
    </location>
</feature>
<accession>A0AA38H9M1</accession>
<keyword evidence="2" id="KW-0813">Transport</keyword>
<evidence type="ECO:0000259" key="7">
    <source>
        <dbReference type="PROSITE" id="PS50850"/>
    </source>
</evidence>
<dbReference type="AlphaFoldDB" id="A0AA38H9M1"/>
<dbReference type="RefSeq" id="XP_052944811.1">
    <property type="nucleotide sequence ID" value="XM_053092569.1"/>
</dbReference>